<accession>A0ABN2MJW1</accession>
<dbReference type="PROSITE" id="PS51462">
    <property type="entry name" value="NUDIX"/>
    <property type="match status" value="1"/>
</dbReference>
<gene>
    <name evidence="4" type="ORF">GCM10009750_10720</name>
</gene>
<dbReference type="Pfam" id="PF00293">
    <property type="entry name" value="NUDIX"/>
    <property type="match status" value="1"/>
</dbReference>
<comment type="caution">
    <text evidence="4">The sequence shown here is derived from an EMBL/GenBank/DDBJ whole genome shotgun (WGS) entry which is preliminary data.</text>
</comment>
<organism evidence="4 5">
    <name type="scientific">Agromyces salentinus</name>
    <dbReference type="NCBI Taxonomy" id="269421"/>
    <lineage>
        <taxon>Bacteria</taxon>
        <taxon>Bacillati</taxon>
        <taxon>Actinomycetota</taxon>
        <taxon>Actinomycetes</taxon>
        <taxon>Micrococcales</taxon>
        <taxon>Microbacteriaceae</taxon>
        <taxon>Agromyces</taxon>
    </lineage>
</organism>
<protein>
    <recommendedName>
        <fullName evidence="3">Nudix hydrolase domain-containing protein</fullName>
    </recommendedName>
</protein>
<evidence type="ECO:0000259" key="3">
    <source>
        <dbReference type="PROSITE" id="PS51462"/>
    </source>
</evidence>
<feature type="domain" description="Nudix hydrolase" evidence="3">
    <location>
        <begin position="35"/>
        <end position="169"/>
    </location>
</feature>
<dbReference type="RefSeq" id="WP_343032762.1">
    <property type="nucleotide sequence ID" value="NZ_BAAANK010000002.1"/>
</dbReference>
<dbReference type="PANTHER" id="PTHR43046">
    <property type="entry name" value="GDP-MANNOSE MANNOSYL HYDROLASE"/>
    <property type="match status" value="1"/>
</dbReference>
<proteinExistence type="predicted"/>
<dbReference type="EMBL" id="BAAANK010000002">
    <property type="protein sequence ID" value="GAA1828962.1"/>
    <property type="molecule type" value="Genomic_DNA"/>
</dbReference>
<name>A0ABN2MJW1_9MICO</name>
<evidence type="ECO:0000313" key="4">
    <source>
        <dbReference type="EMBL" id="GAA1828962.1"/>
    </source>
</evidence>
<dbReference type="InterPro" id="IPR000086">
    <property type="entry name" value="NUDIX_hydrolase_dom"/>
</dbReference>
<dbReference type="Gene3D" id="3.90.79.10">
    <property type="entry name" value="Nucleoside Triphosphate Pyrophosphohydrolase"/>
    <property type="match status" value="1"/>
</dbReference>
<evidence type="ECO:0000256" key="2">
    <source>
        <dbReference type="ARBA" id="ARBA00022801"/>
    </source>
</evidence>
<dbReference type="Proteomes" id="UP001501746">
    <property type="component" value="Unassembled WGS sequence"/>
</dbReference>
<keyword evidence="5" id="KW-1185">Reference proteome</keyword>
<keyword evidence="2" id="KW-0378">Hydrolase</keyword>
<comment type="cofactor">
    <cofactor evidence="1">
        <name>Mg(2+)</name>
        <dbReference type="ChEBI" id="CHEBI:18420"/>
    </cofactor>
</comment>
<evidence type="ECO:0000256" key="1">
    <source>
        <dbReference type="ARBA" id="ARBA00001946"/>
    </source>
</evidence>
<reference evidence="4 5" key="1">
    <citation type="journal article" date="2019" name="Int. J. Syst. Evol. Microbiol.">
        <title>The Global Catalogue of Microorganisms (GCM) 10K type strain sequencing project: providing services to taxonomists for standard genome sequencing and annotation.</title>
        <authorList>
            <consortium name="The Broad Institute Genomics Platform"/>
            <consortium name="The Broad Institute Genome Sequencing Center for Infectious Disease"/>
            <person name="Wu L."/>
            <person name="Ma J."/>
        </authorList>
    </citation>
    <scope>NUCLEOTIDE SEQUENCE [LARGE SCALE GENOMIC DNA]</scope>
    <source>
        <strain evidence="4 5">JCM 14323</strain>
    </source>
</reference>
<sequence length="188" mass="20514">MLVSIRRRGAYSTAELVTEPKSYSKAYGAAHGGFSLVPAAYVFLVDDDGRVLLQRRANTDYYDGWWAAGAAGHVDAGESVHAASAREVLEELGVVVDPLDLEPLTAMHRTAPTGLLVDQRLDVFFACRRWAGEPALQEDKASDLAWFDLGALPEQVVHHERFVLDGWRDGTLSPISAFGFDTAPEPSN</sequence>
<dbReference type="InterPro" id="IPR015797">
    <property type="entry name" value="NUDIX_hydrolase-like_dom_sf"/>
</dbReference>
<dbReference type="PANTHER" id="PTHR43046:SF14">
    <property type="entry name" value="MUTT_NUDIX FAMILY PROTEIN"/>
    <property type="match status" value="1"/>
</dbReference>
<evidence type="ECO:0000313" key="5">
    <source>
        <dbReference type="Proteomes" id="UP001501746"/>
    </source>
</evidence>
<dbReference type="SUPFAM" id="SSF55811">
    <property type="entry name" value="Nudix"/>
    <property type="match status" value="1"/>
</dbReference>
<dbReference type="CDD" id="cd04683">
    <property type="entry name" value="NUDIX_Hydrolase"/>
    <property type="match status" value="1"/>
</dbReference>